<dbReference type="InterPro" id="IPR008972">
    <property type="entry name" value="Cupredoxin"/>
</dbReference>
<dbReference type="SUPFAM" id="SSF49503">
    <property type="entry name" value="Cupredoxins"/>
    <property type="match status" value="1"/>
</dbReference>
<dbReference type="Gene3D" id="2.60.40.420">
    <property type="entry name" value="Cupredoxins - blue copper proteins"/>
    <property type="match status" value="1"/>
</dbReference>
<evidence type="ECO:0000256" key="2">
    <source>
        <dbReference type="SAM" id="MobiDB-lite"/>
    </source>
</evidence>
<dbReference type="InterPro" id="IPR006311">
    <property type="entry name" value="TAT_signal"/>
</dbReference>
<sequence length="286" mass="30464">MTVPVAARSLPAPTARRHAGHPSITYRAPHLTLSKEVIDALGLQKAREMIARRDLLVAGAVGGAALVLPAPNEAVALPNETAVVPGARSVGKFAVSTLDPTTIPKYVTNLVIPPVMPKARHPERHGIDTYVIGVRQFSQQVLPPTLPSTTLWGYGSLGDNSTFNYPSFTIEASVDRPVRVTWVNDLVDSQGRFLPHLLAVDPTLHWANPPGGNAGRDSRPTFTSTPGPYTGPVPIVTHLHGGHSTEESDGYTEAWYLPRANNIPPGFATVARSTTSSGTSSPMRTA</sequence>
<evidence type="ECO:0000313" key="4">
    <source>
        <dbReference type="Proteomes" id="UP000660554"/>
    </source>
</evidence>
<feature type="region of interest" description="Disordered" evidence="2">
    <location>
        <begin position="1"/>
        <end position="23"/>
    </location>
</feature>
<organism evidence="3 4">
    <name type="scientific">Streptomyces virginiae</name>
    <name type="common">Streptomyces cinnamonensis</name>
    <dbReference type="NCBI Taxonomy" id="1961"/>
    <lineage>
        <taxon>Bacteria</taxon>
        <taxon>Bacillati</taxon>
        <taxon>Actinomycetota</taxon>
        <taxon>Actinomycetes</taxon>
        <taxon>Kitasatosporales</taxon>
        <taxon>Streptomycetaceae</taxon>
        <taxon>Streptomyces</taxon>
    </lineage>
</organism>
<evidence type="ECO:0000313" key="3">
    <source>
        <dbReference type="EMBL" id="GHI15142.1"/>
    </source>
</evidence>
<dbReference type="InterPro" id="IPR045087">
    <property type="entry name" value="Cu-oxidase_fam"/>
</dbReference>
<reference evidence="4" key="1">
    <citation type="submission" date="2020-09" db="EMBL/GenBank/DDBJ databases">
        <title>Whole genome shotgun sequence of Streptomyces cinnamonensis NBRC 15873.</title>
        <authorList>
            <person name="Komaki H."/>
            <person name="Tamura T."/>
        </authorList>
    </citation>
    <scope>NUCLEOTIDE SEQUENCE [LARGE SCALE GENOMIC DNA]</scope>
    <source>
        <strain evidence="4">NBRC 15873</strain>
    </source>
</reference>
<protein>
    <recommendedName>
        <fullName evidence="5">Secreted protein</fullName>
    </recommendedName>
</protein>
<dbReference type="Proteomes" id="UP000660554">
    <property type="component" value="Unassembled WGS sequence"/>
</dbReference>
<gene>
    <name evidence="3" type="ORF">Scinn_46050</name>
</gene>
<accession>A0ABQ3NQS2</accession>
<comment type="caution">
    <text evidence="3">The sequence shown here is derived from an EMBL/GenBank/DDBJ whole genome shotgun (WGS) entry which is preliminary data.</text>
</comment>
<comment type="similarity">
    <text evidence="1">Belongs to the multicopper oxidase family.</text>
</comment>
<evidence type="ECO:0008006" key="5">
    <source>
        <dbReference type="Google" id="ProtNLM"/>
    </source>
</evidence>
<dbReference type="PANTHER" id="PTHR48267">
    <property type="entry name" value="CUPREDOXIN SUPERFAMILY PROTEIN"/>
    <property type="match status" value="1"/>
</dbReference>
<evidence type="ECO:0000256" key="1">
    <source>
        <dbReference type="ARBA" id="ARBA00010609"/>
    </source>
</evidence>
<feature type="region of interest" description="Disordered" evidence="2">
    <location>
        <begin position="209"/>
        <end position="229"/>
    </location>
</feature>
<keyword evidence="4" id="KW-1185">Reference proteome</keyword>
<dbReference type="EMBL" id="BNDV01000010">
    <property type="protein sequence ID" value="GHI15142.1"/>
    <property type="molecule type" value="Genomic_DNA"/>
</dbReference>
<dbReference type="PANTHER" id="PTHR48267:SF1">
    <property type="entry name" value="BILIRUBIN OXIDASE"/>
    <property type="match status" value="1"/>
</dbReference>
<dbReference type="PROSITE" id="PS51318">
    <property type="entry name" value="TAT"/>
    <property type="match status" value="1"/>
</dbReference>
<proteinExistence type="inferred from homology"/>
<name>A0ABQ3NQS2_STRVG</name>